<evidence type="ECO:0000313" key="5">
    <source>
        <dbReference type="Proteomes" id="UP000198614"/>
    </source>
</evidence>
<evidence type="ECO:0000313" key="3">
    <source>
        <dbReference type="EMBL" id="SDG09987.1"/>
    </source>
</evidence>
<feature type="signal peptide" evidence="1">
    <location>
        <begin position="1"/>
        <end position="20"/>
    </location>
</feature>
<evidence type="ECO:0000256" key="1">
    <source>
        <dbReference type="SAM" id="SignalP"/>
    </source>
</evidence>
<dbReference type="PROSITE" id="PS51257">
    <property type="entry name" value="PROKAR_LIPOPROTEIN"/>
    <property type="match status" value="1"/>
</dbReference>
<sequence>MRATLPLAVTALAAALTLTACDSGGDNGTDTAGKNGTGTAAAGTACGFAELGLEIGPANAAPAVGDTGNLPVTLTNTKAGACTLDGFPEVGLLAGDTSWTVAREKAAQPAKLTLHQDESATFTLTYVRGEAGGKGAADTLRIALPGGSGDTVAKTAKWTYGVIAEKGAGLDATVSPFQTAGD</sequence>
<name>A0A1G7RGT5_9ACTN</name>
<evidence type="ECO:0000313" key="6">
    <source>
        <dbReference type="Proteomes" id="UP001432161"/>
    </source>
</evidence>
<organism evidence="3 5">
    <name type="scientific">Streptomyces griseoaurantiacus</name>
    <dbReference type="NCBI Taxonomy" id="68213"/>
    <lineage>
        <taxon>Bacteria</taxon>
        <taxon>Bacillati</taxon>
        <taxon>Actinomycetota</taxon>
        <taxon>Actinomycetes</taxon>
        <taxon>Kitasatosporales</taxon>
        <taxon>Streptomycetaceae</taxon>
        <taxon>Streptomyces</taxon>
        <taxon>Streptomyces aurantiacus group</taxon>
    </lineage>
</organism>
<dbReference type="OrthoDB" id="3253417at2"/>
<proteinExistence type="predicted"/>
<dbReference type="EMBL" id="CP108330">
    <property type="protein sequence ID" value="WUR38289.1"/>
    <property type="molecule type" value="Genomic_DNA"/>
</dbReference>
<dbReference type="Proteomes" id="UP001432161">
    <property type="component" value="Chromosome"/>
</dbReference>
<dbReference type="Pfam" id="PF14016">
    <property type="entry name" value="DUF4232"/>
    <property type="match status" value="1"/>
</dbReference>
<accession>A0A1G7RGT5</accession>
<reference evidence="4" key="2">
    <citation type="submission" date="2022-10" db="EMBL/GenBank/DDBJ databases">
        <title>The complete genomes of actinobacterial strains from the NBC collection.</title>
        <authorList>
            <person name="Joergensen T.S."/>
            <person name="Alvarez Arevalo M."/>
            <person name="Sterndorff E.B."/>
            <person name="Faurdal D."/>
            <person name="Vuksanovic O."/>
            <person name="Mourched A.-S."/>
            <person name="Charusanti P."/>
            <person name="Shaw S."/>
            <person name="Blin K."/>
            <person name="Weber T."/>
        </authorList>
    </citation>
    <scope>NUCLEOTIDE SEQUENCE</scope>
    <source>
        <strain evidence="4">NBC_00489</strain>
    </source>
</reference>
<feature type="chain" id="PRO_5038979857" evidence="1">
    <location>
        <begin position="21"/>
        <end position="182"/>
    </location>
</feature>
<reference evidence="3 5" key="1">
    <citation type="submission" date="2016-10" db="EMBL/GenBank/DDBJ databases">
        <authorList>
            <person name="de Groot N.N."/>
        </authorList>
    </citation>
    <scope>NUCLEOTIDE SEQUENCE [LARGE SCALE GENOMIC DNA]</scope>
    <source>
        <strain evidence="3 5">CGMCC 4.1859</strain>
    </source>
</reference>
<gene>
    <name evidence="4" type="ORF">OHN36_14405</name>
    <name evidence="3" type="ORF">SAMN05216260_114124</name>
</gene>
<evidence type="ECO:0000259" key="2">
    <source>
        <dbReference type="Pfam" id="PF14016"/>
    </source>
</evidence>
<evidence type="ECO:0000313" key="4">
    <source>
        <dbReference type="EMBL" id="WUR38289.1"/>
    </source>
</evidence>
<dbReference type="InterPro" id="IPR025326">
    <property type="entry name" value="DUF4232"/>
</dbReference>
<dbReference type="Proteomes" id="UP000198614">
    <property type="component" value="Unassembled WGS sequence"/>
</dbReference>
<keyword evidence="6" id="KW-1185">Reference proteome</keyword>
<keyword evidence="1" id="KW-0732">Signal</keyword>
<protein>
    <submittedName>
        <fullName evidence="4">DUF4232 domain-containing protein</fullName>
    </submittedName>
</protein>
<feature type="domain" description="DUF4232" evidence="2">
    <location>
        <begin position="46"/>
        <end position="178"/>
    </location>
</feature>
<dbReference type="AlphaFoldDB" id="A0A1G7RGT5"/>
<dbReference type="EMBL" id="FNAX01000014">
    <property type="protein sequence ID" value="SDG09987.1"/>
    <property type="molecule type" value="Genomic_DNA"/>
</dbReference>